<dbReference type="AlphaFoldDB" id="A0A8W8J608"/>
<keyword evidence="2" id="KW-0378">Hydrolase</keyword>
<dbReference type="PANTHER" id="PTHR11559">
    <property type="entry name" value="CARBOXYLESTERASE"/>
    <property type="match status" value="1"/>
</dbReference>
<dbReference type="InterPro" id="IPR019826">
    <property type="entry name" value="Carboxylesterase_B_AS"/>
</dbReference>
<dbReference type="InterPro" id="IPR002018">
    <property type="entry name" value="CarbesteraseB"/>
</dbReference>
<keyword evidence="5" id="KW-1185">Reference proteome</keyword>
<dbReference type="InterPro" id="IPR050309">
    <property type="entry name" value="Type-B_Carboxylest/Lipase"/>
</dbReference>
<dbReference type="PROSITE" id="PS00122">
    <property type="entry name" value="CARBOXYLESTERASE_B_1"/>
    <property type="match status" value="1"/>
</dbReference>
<dbReference type="Gene3D" id="3.40.50.1820">
    <property type="entry name" value="alpha/beta hydrolase"/>
    <property type="match status" value="2"/>
</dbReference>
<feature type="domain" description="Carboxylesterase type B" evidence="3">
    <location>
        <begin position="12"/>
        <end position="257"/>
    </location>
</feature>
<sequence length="859" mass="96290">MNPSNITVEVGSVVPTVDGDLIKEDLAYPKSWDSEVYNFFRSIDFMSGTLDGEGNMGVFIIHPSLIEKMNINVSESVPKTILCDYTAAKFVDTAAGNIPSLTQEICDYYTAEDVDEQSNKVLEFIGDSWFIVPSNIMLSIHANSNEKRNTFQYLVTRPTPFPLLPFEIPSWIKGAGHGEELHLLFIMSHEQVSEEKLKTIDLNAIDRLSNDVIQYWTNFAKFGNPNSDEVPEWPSYDSREEQYVIIDTPFKKGAHLKSGATDLLNRILTKGNPVSLQIDDKYTMRDLSLFILLLAIFSVVTVQGSGIQNVVEVRTPSGWVRGYEENYEEGQVYRFIKIPYAQPPVRELRFQKTRPIEEWTDVKGIRDKNAPQCPQVDSPVPGLDTLENDEDCLYLNVYVPGKVSKEKQLSVMVWIHGGGFVLGGASQYKPQKIVLGGDVIVVTINYRLGLFGFLTLHDPLVPGNYGLWDQIEAFRWIQKNIAAFGGNSKSVTIFGQSAGGMSVSLQTLIPSNEGLFQRAISQSGAVSFYAIAGRKAEEQINTILLKNTNCKRESISETLSCLQDLPAENITEAITFTEFVNPDNITAQIGSMTPTVDGTLIKTDLSHSKYWDSEVYRFFRSIDFMSGTLDGEGIMGFFNVPPGAFEKLNVNVAEGVPKSVLCEVIAPMYVEVSVGNIPSLTQEICDYYTAEGVDEQSNKVFEFYTDSWFIVPSNIMLSMHAKKNEKTKTFQYFITKTSPFSFLPTELLPSWFKGARHGDELPLLFNVSRDHISEEKLKTIDLAAFDRLSSEVIQYWTKFAKFGNPNSNGAPDWPPYDDIEEQYVIIDTPITKGKHLKSGATNLINKILQKGNPSMHDEL</sequence>
<evidence type="ECO:0000313" key="4">
    <source>
        <dbReference type="EnsemblMetazoa" id="G17206.5:cds"/>
    </source>
</evidence>
<evidence type="ECO:0000259" key="3">
    <source>
        <dbReference type="Pfam" id="PF00135"/>
    </source>
</evidence>
<dbReference type="PROSITE" id="PS00941">
    <property type="entry name" value="CARBOXYLESTERASE_B_2"/>
    <property type="match status" value="1"/>
</dbReference>
<dbReference type="SUPFAM" id="SSF53474">
    <property type="entry name" value="alpha/beta-Hydrolases"/>
    <property type="match status" value="2"/>
</dbReference>
<organism evidence="4 5">
    <name type="scientific">Magallana gigas</name>
    <name type="common">Pacific oyster</name>
    <name type="synonym">Crassostrea gigas</name>
    <dbReference type="NCBI Taxonomy" id="29159"/>
    <lineage>
        <taxon>Eukaryota</taxon>
        <taxon>Metazoa</taxon>
        <taxon>Spiralia</taxon>
        <taxon>Lophotrochozoa</taxon>
        <taxon>Mollusca</taxon>
        <taxon>Bivalvia</taxon>
        <taxon>Autobranchia</taxon>
        <taxon>Pteriomorphia</taxon>
        <taxon>Ostreida</taxon>
        <taxon>Ostreoidea</taxon>
        <taxon>Ostreidae</taxon>
        <taxon>Magallana</taxon>
    </lineage>
</organism>
<dbReference type="Pfam" id="PF00135">
    <property type="entry name" value="COesterase"/>
    <property type="match status" value="2"/>
</dbReference>
<dbReference type="EnsemblMetazoa" id="G17206.5">
    <property type="protein sequence ID" value="G17206.5:cds"/>
    <property type="gene ID" value="G17206"/>
</dbReference>
<name>A0A8W8J608_MAGGI</name>
<dbReference type="GO" id="GO:0016787">
    <property type="term" value="F:hydrolase activity"/>
    <property type="evidence" value="ECO:0007669"/>
    <property type="project" value="UniProtKB-KW"/>
</dbReference>
<dbReference type="InterPro" id="IPR029058">
    <property type="entry name" value="AB_hydrolase_fold"/>
</dbReference>
<dbReference type="Proteomes" id="UP000005408">
    <property type="component" value="Unassembled WGS sequence"/>
</dbReference>
<evidence type="ECO:0000256" key="2">
    <source>
        <dbReference type="ARBA" id="ARBA00022801"/>
    </source>
</evidence>
<protein>
    <recommendedName>
        <fullName evidence="3">Carboxylesterase type B domain-containing protein</fullName>
    </recommendedName>
</protein>
<accession>A0A8W8J608</accession>
<evidence type="ECO:0000256" key="1">
    <source>
        <dbReference type="ARBA" id="ARBA00005964"/>
    </source>
</evidence>
<feature type="domain" description="Carboxylesterase type B" evidence="3">
    <location>
        <begin position="312"/>
        <end position="839"/>
    </location>
</feature>
<evidence type="ECO:0000313" key="5">
    <source>
        <dbReference type="Proteomes" id="UP000005408"/>
    </source>
</evidence>
<dbReference type="InterPro" id="IPR019819">
    <property type="entry name" value="Carboxylesterase_B_CS"/>
</dbReference>
<comment type="similarity">
    <text evidence="1">Belongs to the type-B carboxylesterase/lipase family.</text>
</comment>
<reference evidence="4" key="1">
    <citation type="submission" date="2022-08" db="UniProtKB">
        <authorList>
            <consortium name="EnsemblMetazoa"/>
        </authorList>
    </citation>
    <scope>IDENTIFICATION</scope>
    <source>
        <strain evidence="4">05x7-T-G4-1.051#20</strain>
    </source>
</reference>
<proteinExistence type="inferred from homology"/>